<dbReference type="Gene3D" id="2.60.40.1120">
    <property type="entry name" value="Carboxypeptidase-like, regulatory domain"/>
    <property type="match status" value="1"/>
</dbReference>
<dbReference type="PANTHER" id="PTHR30329:SF21">
    <property type="entry name" value="LIPOPROTEIN YIAD-RELATED"/>
    <property type="match status" value="1"/>
</dbReference>
<evidence type="ECO:0000256" key="2">
    <source>
        <dbReference type="ARBA" id="ARBA00023136"/>
    </source>
</evidence>
<evidence type="ECO:0000259" key="5">
    <source>
        <dbReference type="PROSITE" id="PS51123"/>
    </source>
</evidence>
<dbReference type="InterPro" id="IPR011659">
    <property type="entry name" value="WD40"/>
</dbReference>
<dbReference type="EMBL" id="CP018155">
    <property type="protein sequence ID" value="APG64221.1"/>
    <property type="molecule type" value="Genomic_DNA"/>
</dbReference>
<comment type="subcellular location">
    <subcellularLocation>
        <location evidence="1">Cell outer membrane</location>
    </subcellularLocation>
</comment>
<evidence type="ECO:0000313" key="6">
    <source>
        <dbReference type="EMBL" id="APG64221.1"/>
    </source>
</evidence>
<dbReference type="OrthoDB" id="9809364at2"/>
<dbReference type="InterPro" id="IPR011042">
    <property type="entry name" value="6-blade_b-propeller_TolB-like"/>
</dbReference>
<dbReference type="GO" id="GO:0009279">
    <property type="term" value="C:cell outer membrane"/>
    <property type="evidence" value="ECO:0007669"/>
    <property type="project" value="UniProtKB-SubCell"/>
</dbReference>
<dbReference type="SUPFAM" id="SSF48452">
    <property type="entry name" value="TPR-like"/>
    <property type="match status" value="1"/>
</dbReference>
<dbReference type="SUPFAM" id="SSF49478">
    <property type="entry name" value="Cna protein B-type domain"/>
    <property type="match status" value="1"/>
</dbReference>
<keyword evidence="2 4" id="KW-0472">Membrane</keyword>
<dbReference type="KEGG" id="ten:LPB136_02045"/>
<dbReference type="InterPro" id="IPR006664">
    <property type="entry name" value="OMP_bac"/>
</dbReference>
<dbReference type="Gene3D" id="3.30.1330.60">
    <property type="entry name" value="OmpA-like domain"/>
    <property type="match status" value="1"/>
</dbReference>
<dbReference type="InterPro" id="IPR036737">
    <property type="entry name" value="OmpA-like_sf"/>
</dbReference>
<sequence length="694" mass="79085">MRYLEKDQLNHQDSFNPYFMKTKLLYILMLAFAVQCFGQRKYAADQYFKEYAYTKSADLYKEIFMKGDSSKLVLERLGDSYYYNTQALESELWYSKLINNYGSEVLPEYYFRYAQALKSNGNYEKSDEIMKKFRSLKSDDTRSEDLASTPDYVSAYSDNDKELINIHNVSINTQYSDFGGFIDNEEFYFASSSPKASSRNRLYKWNSQPFLDLYKADIQVQKFEDATDESILELSDKDLLNSNINTRYHEANAIFTKDSQTMYFTRDNYDGRRRGKDKNRETHLKLYKSTLKNGKWSNVEELPFNSKDYSIGHPALSVDEKTLYFVSDMPGGIGATDIYSVSVDGENYGVPTNLGKEINTEGREMFPFISEDNVFYFSSDGHLGLGALDIFESKITNNSFSKVKNIEAPFNSKMDDFAFIVNKEKNKGFFSSNREGGKGDDDIYSFMISPKPIKPCMQSLNGIVTETITGNILPFATVKLIDTVGKVIATKQSDAQGAYSFTEIPCESSYTVLGEKKNYKSDRNSVTGTKEDGKVLKADLSLEALIIGNEIVINPIFFDFDKFNIRDEAAYELEKIVSVLENNPNMVIKIESHTDSRATKAYNRRLSTNRAKSTRDYIVSRGISSARIESAIGYGESQLLNDCNDANMDKCSEAEHQRNRRSKFIIVSGNINNVKVNDPNAVPLKKVDPKPGRY</sequence>
<dbReference type="Pfam" id="PF07676">
    <property type="entry name" value="PD40"/>
    <property type="match status" value="2"/>
</dbReference>
<reference evidence="6 7" key="1">
    <citation type="submission" date="2016-11" db="EMBL/GenBank/DDBJ databases">
        <title>Tenacibaculum sp. LPB0136, isolated from marine environment.</title>
        <authorList>
            <person name="Kim E."/>
            <person name="Yi H."/>
        </authorList>
    </citation>
    <scope>NUCLEOTIDE SEQUENCE [LARGE SCALE GENOMIC DNA]</scope>
    <source>
        <strain evidence="6 7">LPB0136</strain>
    </source>
</reference>
<proteinExistence type="predicted"/>
<dbReference type="InterPro" id="IPR011990">
    <property type="entry name" value="TPR-like_helical_dom_sf"/>
</dbReference>
<feature type="domain" description="OmpA-like" evidence="5">
    <location>
        <begin position="543"/>
        <end position="670"/>
    </location>
</feature>
<dbReference type="InterPro" id="IPR050330">
    <property type="entry name" value="Bact_OuterMem_StrucFunc"/>
</dbReference>
<gene>
    <name evidence="6" type="ORF">LPB136_02045</name>
</gene>
<keyword evidence="3" id="KW-0998">Cell outer membrane</keyword>
<dbReference type="CDD" id="cd07185">
    <property type="entry name" value="OmpA_C-like"/>
    <property type="match status" value="1"/>
</dbReference>
<dbReference type="Proteomes" id="UP000181898">
    <property type="component" value="Chromosome"/>
</dbReference>
<dbReference type="SUPFAM" id="SSF103088">
    <property type="entry name" value="OmpA-like"/>
    <property type="match status" value="1"/>
</dbReference>
<dbReference type="PANTHER" id="PTHR30329">
    <property type="entry name" value="STATOR ELEMENT OF FLAGELLAR MOTOR COMPLEX"/>
    <property type="match status" value="1"/>
</dbReference>
<evidence type="ECO:0000256" key="1">
    <source>
        <dbReference type="ARBA" id="ARBA00004442"/>
    </source>
</evidence>
<evidence type="ECO:0000256" key="4">
    <source>
        <dbReference type="PROSITE-ProRule" id="PRU00473"/>
    </source>
</evidence>
<dbReference type="InterPro" id="IPR006665">
    <property type="entry name" value="OmpA-like"/>
</dbReference>
<dbReference type="Gene3D" id="2.120.10.30">
    <property type="entry name" value="TolB, C-terminal domain"/>
    <property type="match status" value="1"/>
</dbReference>
<dbReference type="Pfam" id="PF13620">
    <property type="entry name" value="CarboxypepD_reg"/>
    <property type="match status" value="1"/>
</dbReference>
<evidence type="ECO:0000256" key="3">
    <source>
        <dbReference type="ARBA" id="ARBA00023237"/>
    </source>
</evidence>
<keyword evidence="7" id="KW-1185">Reference proteome</keyword>
<accession>A0A1L3JGG2</accession>
<dbReference type="PRINTS" id="PR01021">
    <property type="entry name" value="OMPADOMAIN"/>
</dbReference>
<protein>
    <recommendedName>
        <fullName evidence="5">OmpA-like domain-containing protein</fullName>
    </recommendedName>
</protein>
<name>A0A1L3JGG2_9FLAO</name>
<dbReference type="STRING" id="1850252.LPB136_02045"/>
<organism evidence="6 7">
    <name type="scientific">Tenacibaculum todarodis</name>
    <dbReference type="NCBI Taxonomy" id="1850252"/>
    <lineage>
        <taxon>Bacteria</taxon>
        <taxon>Pseudomonadati</taxon>
        <taxon>Bacteroidota</taxon>
        <taxon>Flavobacteriia</taxon>
        <taxon>Flavobacteriales</taxon>
        <taxon>Flavobacteriaceae</taxon>
        <taxon>Tenacibaculum</taxon>
    </lineage>
</organism>
<dbReference type="AlphaFoldDB" id="A0A1L3JGG2"/>
<dbReference type="Pfam" id="PF00691">
    <property type="entry name" value="OmpA"/>
    <property type="match status" value="1"/>
</dbReference>
<dbReference type="PROSITE" id="PS51123">
    <property type="entry name" value="OMPA_2"/>
    <property type="match status" value="1"/>
</dbReference>
<dbReference type="SUPFAM" id="SSF82171">
    <property type="entry name" value="DPP6 N-terminal domain-like"/>
    <property type="match status" value="1"/>
</dbReference>
<evidence type="ECO:0000313" key="7">
    <source>
        <dbReference type="Proteomes" id="UP000181898"/>
    </source>
</evidence>